<dbReference type="HOGENOM" id="CLU_031758_4_1_6"/>
<dbReference type="Gene3D" id="3.20.20.140">
    <property type="entry name" value="Metal-dependent hydrolases"/>
    <property type="match status" value="1"/>
</dbReference>
<protein>
    <submittedName>
        <fullName evidence="2">Tat pathway signal sequence domain protein</fullName>
        <ecNumber evidence="2">3.5.1.81</ecNumber>
    </submittedName>
</protein>
<dbReference type="InterPro" id="IPR013108">
    <property type="entry name" value="Amidohydro_3"/>
</dbReference>
<dbReference type="SUPFAM" id="SSF51556">
    <property type="entry name" value="Metallo-dependent hydrolases"/>
    <property type="match status" value="1"/>
</dbReference>
<dbReference type="EC" id="3.5.1.81" evidence="2"/>
<dbReference type="SUPFAM" id="SSF51338">
    <property type="entry name" value="Composite domain of metallo-dependent hydrolases"/>
    <property type="match status" value="1"/>
</dbReference>
<name>D4DZT2_SEROD</name>
<gene>
    <name evidence="2" type="primary">yahJ</name>
    <name evidence="2" type="ORF">HMPREF0758_1432</name>
</gene>
<evidence type="ECO:0000313" key="3">
    <source>
        <dbReference type="Proteomes" id="UP000005723"/>
    </source>
</evidence>
<evidence type="ECO:0000313" key="2">
    <source>
        <dbReference type="EMBL" id="EFE96838.1"/>
    </source>
</evidence>
<dbReference type="InterPro" id="IPR052349">
    <property type="entry name" value="Metallo-hydrolase_Enzymes"/>
</dbReference>
<dbReference type="PANTHER" id="PTHR32027">
    <property type="entry name" value="CYTOSINE DEAMINASE"/>
    <property type="match status" value="1"/>
</dbReference>
<proteinExistence type="predicted"/>
<sequence>MAVFAALHLWIKELNVENTQQSRRAFLAQTGKITTACAVIGLTGGVAHAAEPTAARGEAPSTAAPLTARHYLLSNVRLEDGFEYDGDTVIGTRTALYTLEINDGKIAAIHPANAQLDATLPRYQANGLLLLPAMRDMHIHLDKTFYGGPWQAPRPRQGKTIMDMIALEQKLIPTLLPTSQQRAEGLIALLQSKGSSVARSHCNIDPVSGLKSLEHLQRALEKHRDDFSCEIVAFPQHGLLHSKVDGLMREAMQMGVQYVGGLDPTNVDGAMEKSLDAMFQIALDSGKGVDIHLHETSPAGVAAIDYMIASVEKNPALRGKVTISHAFALTTLSPGKLAETATRLAAQQITIASTVPIGSLMMPLPQLSEKGVFVMTGTDSVIDHWSPFGSGDMLEKANLYAQLYRGSDEYHLSRAMAIATGNVLPLNDAGQRVWPQVGDDAGFVLVHASCSAEAVARLPPRSATFHQGRLVYGSLNKA</sequence>
<comment type="caution">
    <text evidence="2">The sequence shown here is derived from an EMBL/GenBank/DDBJ whole genome shotgun (WGS) entry which is preliminary data.</text>
</comment>
<dbReference type="InterPro" id="IPR011059">
    <property type="entry name" value="Metal-dep_hydrolase_composite"/>
</dbReference>
<reference evidence="2 3" key="1">
    <citation type="submission" date="2010-01" db="EMBL/GenBank/DDBJ databases">
        <authorList>
            <person name="Muzny D."/>
            <person name="Qin X."/>
            <person name="Deng J."/>
            <person name="Jiang H."/>
            <person name="Liu Y."/>
            <person name="Qu J."/>
            <person name="Song X.-Z."/>
            <person name="Zhang L."/>
            <person name="Thornton R."/>
            <person name="Coyle M."/>
            <person name="Francisco L."/>
            <person name="Jackson L."/>
            <person name="Javaid M."/>
            <person name="Korchina V."/>
            <person name="Kovar C."/>
            <person name="Mata R."/>
            <person name="Mathew T."/>
            <person name="Ngo R."/>
            <person name="Nguyen L."/>
            <person name="Nguyen N."/>
            <person name="Okwuonu G."/>
            <person name="Ongeri F."/>
            <person name="Pham C."/>
            <person name="Simmons D."/>
            <person name="Wilczek-Boney K."/>
            <person name="Hale W."/>
            <person name="Jakkamsetti A."/>
            <person name="Pham P."/>
            <person name="Ruth R."/>
            <person name="San Lucas F."/>
            <person name="Warren J."/>
            <person name="Zhang J."/>
            <person name="Zhao Z."/>
            <person name="Zhou C."/>
            <person name="Zhu D."/>
            <person name="Lee S."/>
            <person name="Bess C."/>
            <person name="Blankenburg K."/>
            <person name="Forbes L."/>
            <person name="Fu Q."/>
            <person name="Gubbala S."/>
            <person name="Hirani K."/>
            <person name="Jayaseelan J.C."/>
            <person name="Lara F."/>
            <person name="Munidasa M."/>
            <person name="Palculict T."/>
            <person name="Patil S."/>
            <person name="Pu L.-L."/>
            <person name="Saada N."/>
            <person name="Tang L."/>
            <person name="Weissenberger G."/>
            <person name="Zhu Y."/>
            <person name="Hemphill L."/>
            <person name="Shang Y."/>
            <person name="Youmans B."/>
            <person name="Ayvaz T."/>
            <person name="Ross M."/>
            <person name="Santibanez J."/>
            <person name="Aqrawi P."/>
            <person name="Gross S."/>
            <person name="Joshi V."/>
            <person name="Fowler G."/>
            <person name="Nazareth L."/>
            <person name="Reid J."/>
            <person name="Worley K."/>
            <person name="Petrosino J."/>
            <person name="Highlander S."/>
            <person name="Gibbs R."/>
        </authorList>
    </citation>
    <scope>NUCLEOTIDE SEQUENCE [LARGE SCALE GENOMIC DNA]</scope>
    <source>
        <strain evidence="2 3">DSM 4582</strain>
    </source>
</reference>
<feature type="domain" description="Amidohydrolase 3" evidence="1">
    <location>
        <begin position="201"/>
        <end position="472"/>
    </location>
</feature>
<dbReference type="Proteomes" id="UP000005723">
    <property type="component" value="Unassembled WGS sequence"/>
</dbReference>
<keyword evidence="2" id="KW-0378">Hydrolase</keyword>
<keyword evidence="3" id="KW-1185">Reference proteome</keyword>
<dbReference type="Pfam" id="PF07969">
    <property type="entry name" value="Amidohydro_3"/>
    <property type="match status" value="1"/>
</dbReference>
<dbReference type="GO" id="GO:0016814">
    <property type="term" value="F:hydrolase activity, acting on carbon-nitrogen (but not peptide) bonds, in cyclic amidines"/>
    <property type="evidence" value="ECO:0007669"/>
    <property type="project" value="TreeGrafter"/>
</dbReference>
<organism evidence="2 3">
    <name type="scientific">Serratia odorifera DSM 4582</name>
    <dbReference type="NCBI Taxonomy" id="667129"/>
    <lineage>
        <taxon>Bacteria</taxon>
        <taxon>Pseudomonadati</taxon>
        <taxon>Pseudomonadota</taxon>
        <taxon>Gammaproteobacteria</taxon>
        <taxon>Enterobacterales</taxon>
        <taxon>Yersiniaceae</taxon>
        <taxon>Serratia</taxon>
    </lineage>
</organism>
<accession>D4DZT2</accession>
<dbReference type="AlphaFoldDB" id="D4DZT2"/>
<dbReference type="PANTHER" id="PTHR32027:SF9">
    <property type="entry name" value="BLL3847 PROTEIN"/>
    <property type="match status" value="1"/>
</dbReference>
<evidence type="ECO:0000259" key="1">
    <source>
        <dbReference type="Pfam" id="PF07969"/>
    </source>
</evidence>
<dbReference type="STRING" id="667129.HMPREF0758_1432"/>
<dbReference type="NCBIfam" id="NF005312">
    <property type="entry name" value="PRK06846.1"/>
    <property type="match status" value="1"/>
</dbReference>
<dbReference type="CDD" id="cd01293">
    <property type="entry name" value="Bact_CD"/>
    <property type="match status" value="1"/>
</dbReference>
<dbReference type="InterPro" id="IPR032466">
    <property type="entry name" value="Metal_Hydrolase"/>
</dbReference>
<dbReference type="EMBL" id="ADBY01000025">
    <property type="protein sequence ID" value="EFE96838.1"/>
    <property type="molecule type" value="Genomic_DNA"/>
</dbReference>
<dbReference type="Gene3D" id="2.30.40.10">
    <property type="entry name" value="Urease, subunit C, domain 1"/>
    <property type="match status" value="1"/>
</dbReference>
<dbReference type="GO" id="GO:0047420">
    <property type="term" value="F:N-acyl-D-amino-acid deacylase activity"/>
    <property type="evidence" value="ECO:0007669"/>
    <property type="project" value="UniProtKB-EC"/>
</dbReference>